<proteinExistence type="predicted"/>
<dbReference type="OrthoDB" id="420787at2759"/>
<name>A0A812NS29_SYMPI</name>
<evidence type="ECO:0000313" key="2">
    <source>
        <dbReference type="Proteomes" id="UP000649617"/>
    </source>
</evidence>
<protein>
    <submittedName>
        <fullName evidence="1">Uncharacterized protein</fullName>
    </submittedName>
</protein>
<organism evidence="1 2">
    <name type="scientific">Symbiodinium pilosum</name>
    <name type="common">Dinoflagellate</name>
    <dbReference type="NCBI Taxonomy" id="2952"/>
    <lineage>
        <taxon>Eukaryota</taxon>
        <taxon>Sar</taxon>
        <taxon>Alveolata</taxon>
        <taxon>Dinophyceae</taxon>
        <taxon>Suessiales</taxon>
        <taxon>Symbiodiniaceae</taxon>
        <taxon>Symbiodinium</taxon>
    </lineage>
</organism>
<sequence length="93" mass="10795">MLCDLSDGPRRESDLNDLWISYRDWCNSQGVPDRAVRKLFASATLKPSSREYITISQKQLTASAARYFIFWLAQLSRFLLDSNPNNPFYQLLC</sequence>
<reference evidence="1" key="1">
    <citation type="submission" date="2021-02" db="EMBL/GenBank/DDBJ databases">
        <authorList>
            <person name="Dougan E. K."/>
            <person name="Rhodes N."/>
            <person name="Thang M."/>
            <person name="Chan C."/>
        </authorList>
    </citation>
    <scope>NUCLEOTIDE SEQUENCE</scope>
</reference>
<keyword evidence="2" id="KW-1185">Reference proteome</keyword>
<accession>A0A812NS29</accession>
<dbReference type="EMBL" id="CAJNIZ010011756">
    <property type="protein sequence ID" value="CAE7324163.1"/>
    <property type="molecule type" value="Genomic_DNA"/>
</dbReference>
<dbReference type="AlphaFoldDB" id="A0A812NS29"/>
<evidence type="ECO:0000313" key="1">
    <source>
        <dbReference type="EMBL" id="CAE7324163.1"/>
    </source>
</evidence>
<dbReference type="Proteomes" id="UP000649617">
    <property type="component" value="Unassembled WGS sequence"/>
</dbReference>
<gene>
    <name evidence="1" type="ORF">SPIL2461_LOCUS7496</name>
</gene>
<comment type="caution">
    <text evidence="1">The sequence shown here is derived from an EMBL/GenBank/DDBJ whole genome shotgun (WGS) entry which is preliminary data.</text>
</comment>